<dbReference type="OrthoDB" id="9776534at2"/>
<evidence type="ECO:0000256" key="3">
    <source>
        <dbReference type="ARBA" id="ARBA00023157"/>
    </source>
</evidence>
<dbReference type="GO" id="GO:0051082">
    <property type="term" value="F:unfolded protein binding"/>
    <property type="evidence" value="ECO:0007669"/>
    <property type="project" value="UniProtKB-UniRule"/>
</dbReference>
<dbReference type="EMBL" id="CP008796">
    <property type="protein sequence ID" value="AIH04791.1"/>
    <property type="molecule type" value="Genomic_DNA"/>
</dbReference>
<sequence>MAYLVRGLPVDKNFRVYAVCCKEIVEEARRLQGLSPVASAALGRALAGVALLSADLKIGKVLLQIKGDGPLGEILAEGDYQGFLRGTVQNPHVYIDPINRKLPVGLAVGKKGFISVVKDLGLKEPYYGSVELISGEIAEDLAYYLTVSEQIPSAVSLGVLVDRDGTILAAGGFLVQKLPEATESELEEIEAKLKNFPPVTSLLSSGKTPEEILQMIFPNLQILEKRPLAWRCTCSEKRVEEVLIAMGRGELEGFLKEGKPVSVTCEFCKKTYHISLERVKELLKEVMDVS</sequence>
<dbReference type="GO" id="GO:0005737">
    <property type="term" value="C:cytoplasm"/>
    <property type="evidence" value="ECO:0007669"/>
    <property type="project" value="UniProtKB-SubCell"/>
</dbReference>
<dbReference type="Proteomes" id="UP000028481">
    <property type="component" value="Chromosome"/>
</dbReference>
<protein>
    <recommendedName>
        <fullName evidence="6">33 kDa chaperonin</fullName>
    </recommendedName>
    <alternativeName>
        <fullName evidence="6">Heat shock protein 33 homolog</fullName>
        <shortName evidence="6">HSP33</shortName>
    </alternativeName>
</protein>
<dbReference type="Pfam" id="PF01430">
    <property type="entry name" value="HSP33"/>
    <property type="match status" value="1"/>
</dbReference>
<evidence type="ECO:0000256" key="2">
    <source>
        <dbReference type="ARBA" id="ARBA00022833"/>
    </source>
</evidence>
<keyword evidence="7" id="KW-0346">Stress response</keyword>
<dbReference type="PIRSF" id="PIRSF005261">
    <property type="entry name" value="Heat_shock_Hsp33"/>
    <property type="match status" value="1"/>
</dbReference>
<dbReference type="RefSeq" id="WP_038062002.1">
    <property type="nucleotide sequence ID" value="NZ_CP008796.1"/>
</dbReference>
<dbReference type="PaxDb" id="289377-HL41_09165"/>
<dbReference type="GO" id="GO:0042026">
    <property type="term" value="P:protein refolding"/>
    <property type="evidence" value="ECO:0007669"/>
    <property type="project" value="TreeGrafter"/>
</dbReference>
<comment type="similarity">
    <text evidence="6">Belongs to the HSP33 family.</text>
</comment>
<dbReference type="CDD" id="cd00498">
    <property type="entry name" value="Hsp33"/>
    <property type="match status" value="1"/>
</dbReference>
<keyword evidence="4 6" id="KW-0143">Chaperone</keyword>
<evidence type="ECO:0000256" key="4">
    <source>
        <dbReference type="ARBA" id="ARBA00023186"/>
    </source>
</evidence>
<dbReference type="SUPFAM" id="SSF118352">
    <property type="entry name" value="HSP33 redox switch-like"/>
    <property type="match status" value="1"/>
</dbReference>
<keyword evidence="1 6" id="KW-0963">Cytoplasm</keyword>
<dbReference type="PANTHER" id="PTHR30111:SF1">
    <property type="entry name" value="33 KDA CHAPERONIN"/>
    <property type="match status" value="1"/>
</dbReference>
<comment type="function">
    <text evidence="6">Redox regulated molecular chaperone. Protects both thermally unfolding and oxidatively damaged proteins from irreversible aggregation. Plays an important role in the bacterial defense system toward oxidative stress.</text>
</comment>
<dbReference type="InterPro" id="IPR000397">
    <property type="entry name" value="Heat_shock_Hsp33"/>
</dbReference>
<dbReference type="NCBIfam" id="NF001033">
    <property type="entry name" value="PRK00114.1"/>
    <property type="match status" value="1"/>
</dbReference>
<keyword evidence="2 6" id="KW-0862">Zinc</keyword>
<comment type="subcellular location">
    <subcellularLocation>
        <location evidence="6">Cytoplasm</location>
    </subcellularLocation>
</comment>
<evidence type="ECO:0000256" key="6">
    <source>
        <dbReference type="HAMAP-Rule" id="MF_00117"/>
    </source>
</evidence>
<proteinExistence type="inferred from homology"/>
<keyword evidence="8" id="KW-1185">Reference proteome</keyword>
<dbReference type="GO" id="GO:0044183">
    <property type="term" value="F:protein folding chaperone"/>
    <property type="evidence" value="ECO:0007669"/>
    <property type="project" value="TreeGrafter"/>
</dbReference>
<dbReference type="Gene3D" id="3.55.30.10">
    <property type="entry name" value="Hsp33 domain"/>
    <property type="match status" value="1"/>
</dbReference>
<dbReference type="InterPro" id="IPR016154">
    <property type="entry name" value="Heat_shock_Hsp33_C"/>
</dbReference>
<dbReference type="eggNOG" id="COG1281">
    <property type="taxonomic scope" value="Bacteria"/>
</dbReference>
<name>A0A075WV46_9BACT</name>
<dbReference type="HAMAP" id="MF_00117">
    <property type="entry name" value="HslO"/>
    <property type="match status" value="1"/>
</dbReference>
<dbReference type="STRING" id="289377.HL41_09165"/>
<dbReference type="PANTHER" id="PTHR30111">
    <property type="entry name" value="33 KDA CHAPERONIN"/>
    <property type="match status" value="1"/>
</dbReference>
<dbReference type="SUPFAM" id="SSF64397">
    <property type="entry name" value="Hsp33 domain"/>
    <property type="match status" value="1"/>
</dbReference>
<keyword evidence="3 6" id="KW-1015">Disulfide bond</keyword>
<dbReference type="AlphaFoldDB" id="A0A075WV46"/>
<feature type="disulfide bond" description="Redox-active" evidence="6">
    <location>
        <begin position="232"/>
        <end position="234"/>
    </location>
</feature>
<keyword evidence="5 6" id="KW-0676">Redox-active center</keyword>
<dbReference type="KEGG" id="tcm:HL41_09165"/>
<evidence type="ECO:0000256" key="1">
    <source>
        <dbReference type="ARBA" id="ARBA00022490"/>
    </source>
</evidence>
<accession>A0A075WV46</accession>
<dbReference type="Gene3D" id="3.90.1280.10">
    <property type="entry name" value="HSP33 redox switch-like"/>
    <property type="match status" value="1"/>
</dbReference>
<evidence type="ECO:0000313" key="7">
    <source>
        <dbReference type="EMBL" id="AIH04791.1"/>
    </source>
</evidence>
<reference evidence="7 8" key="1">
    <citation type="journal article" date="2015" name="Genome Announc.">
        <title>Genome Sequence of a Sulfate-Reducing Thermophilic Bacterium, Thermodesulfobacterium commune DSM 2178T (Phylum Thermodesulfobacteria).</title>
        <authorList>
            <person name="Bhatnagar S."/>
            <person name="Badger J.H."/>
            <person name="Madupu R."/>
            <person name="Khouri H.M."/>
            <person name="O'Connor E.M."/>
            <person name="Robb F.T."/>
            <person name="Ward N.L."/>
            <person name="Eisen J.A."/>
        </authorList>
    </citation>
    <scope>NUCLEOTIDE SEQUENCE [LARGE SCALE GENOMIC DNA]</scope>
    <source>
        <strain evidence="7 8">DSM 2178</strain>
    </source>
</reference>
<organism evidence="7 8">
    <name type="scientific">Thermodesulfobacterium commune DSM 2178</name>
    <dbReference type="NCBI Taxonomy" id="289377"/>
    <lineage>
        <taxon>Bacteria</taxon>
        <taxon>Pseudomonadati</taxon>
        <taxon>Thermodesulfobacteriota</taxon>
        <taxon>Thermodesulfobacteria</taxon>
        <taxon>Thermodesulfobacteriales</taxon>
        <taxon>Thermodesulfobacteriaceae</taxon>
        <taxon>Thermodesulfobacterium</taxon>
    </lineage>
</organism>
<dbReference type="HOGENOM" id="CLU_054493_1_0_0"/>
<feature type="disulfide bond" description="Redox-active" evidence="6">
    <location>
        <begin position="265"/>
        <end position="268"/>
    </location>
</feature>
<dbReference type="InterPro" id="IPR016153">
    <property type="entry name" value="Heat_shock_Hsp33_N"/>
</dbReference>
<comment type="PTM">
    <text evidence="6">Under oxidizing conditions two disulfide bonds are formed involving the reactive cysteines. Under reducing conditions zinc is bound to the reactive cysteines and the protein is inactive.</text>
</comment>
<gene>
    <name evidence="6" type="primary">hslO</name>
    <name evidence="7" type="ORF">HL41_09165</name>
</gene>
<evidence type="ECO:0000256" key="5">
    <source>
        <dbReference type="ARBA" id="ARBA00023284"/>
    </source>
</evidence>
<evidence type="ECO:0000313" key="8">
    <source>
        <dbReference type="Proteomes" id="UP000028481"/>
    </source>
</evidence>